<sequence length="196" mass="21965">MTVIAVLPKPSDSSSCLDQATLKNSLENDKLNDKLYSIDRLSHKQAVKLHGDIFELRKEVYQRKKNALPLALRYTRHFDHSQCDFGSLCSGSSSEYSQSTSVQGSPSTYRRSLASISLDLSSDWDDTNSSCSQSETCSSTDSSSSSLRRRTSRMEAAERAEDKRLENLHRRYASQLKTRMNGSVSRGCRVRVSPNV</sequence>
<name>A0ABD3XGW9_SINWO</name>
<protein>
    <submittedName>
        <fullName evidence="2">Uncharacterized protein</fullName>
    </submittedName>
</protein>
<gene>
    <name evidence="2" type="ORF">ACJMK2_030363</name>
</gene>
<feature type="region of interest" description="Disordered" evidence="1">
    <location>
        <begin position="127"/>
        <end position="165"/>
    </location>
</feature>
<dbReference type="EMBL" id="JBJQND010000003">
    <property type="protein sequence ID" value="KAL3884143.1"/>
    <property type="molecule type" value="Genomic_DNA"/>
</dbReference>
<evidence type="ECO:0000313" key="3">
    <source>
        <dbReference type="Proteomes" id="UP001634394"/>
    </source>
</evidence>
<feature type="compositionally biased region" description="Basic and acidic residues" evidence="1">
    <location>
        <begin position="152"/>
        <end position="165"/>
    </location>
</feature>
<evidence type="ECO:0000256" key="1">
    <source>
        <dbReference type="SAM" id="MobiDB-lite"/>
    </source>
</evidence>
<organism evidence="2 3">
    <name type="scientific">Sinanodonta woodiana</name>
    <name type="common">Chinese pond mussel</name>
    <name type="synonym">Anodonta woodiana</name>
    <dbReference type="NCBI Taxonomy" id="1069815"/>
    <lineage>
        <taxon>Eukaryota</taxon>
        <taxon>Metazoa</taxon>
        <taxon>Spiralia</taxon>
        <taxon>Lophotrochozoa</taxon>
        <taxon>Mollusca</taxon>
        <taxon>Bivalvia</taxon>
        <taxon>Autobranchia</taxon>
        <taxon>Heteroconchia</taxon>
        <taxon>Palaeoheterodonta</taxon>
        <taxon>Unionida</taxon>
        <taxon>Unionoidea</taxon>
        <taxon>Unionidae</taxon>
        <taxon>Unioninae</taxon>
        <taxon>Sinanodonta</taxon>
    </lineage>
</organism>
<evidence type="ECO:0000313" key="2">
    <source>
        <dbReference type="EMBL" id="KAL3884143.1"/>
    </source>
</evidence>
<feature type="compositionally biased region" description="Low complexity" evidence="1">
    <location>
        <begin position="127"/>
        <end position="146"/>
    </location>
</feature>
<proteinExistence type="predicted"/>
<comment type="caution">
    <text evidence="2">The sequence shown here is derived from an EMBL/GenBank/DDBJ whole genome shotgun (WGS) entry which is preliminary data.</text>
</comment>
<keyword evidence="3" id="KW-1185">Reference proteome</keyword>
<accession>A0ABD3XGW9</accession>
<dbReference type="Proteomes" id="UP001634394">
    <property type="component" value="Unassembled WGS sequence"/>
</dbReference>
<reference evidence="2 3" key="1">
    <citation type="submission" date="2024-11" db="EMBL/GenBank/DDBJ databases">
        <title>Chromosome-level genome assembly of the freshwater bivalve Anodonta woodiana.</title>
        <authorList>
            <person name="Chen X."/>
        </authorList>
    </citation>
    <scope>NUCLEOTIDE SEQUENCE [LARGE SCALE GENOMIC DNA]</scope>
    <source>
        <strain evidence="2">MN2024</strain>
        <tissue evidence="2">Gills</tissue>
    </source>
</reference>
<dbReference type="AlphaFoldDB" id="A0ABD3XGW9"/>